<gene>
    <name evidence="1" type="ORF">IAC52_03645</name>
</gene>
<dbReference type="AlphaFoldDB" id="A0A9D1LP22"/>
<dbReference type="EMBL" id="DVMV01000025">
    <property type="protein sequence ID" value="HIU45373.1"/>
    <property type="molecule type" value="Genomic_DNA"/>
</dbReference>
<reference evidence="1" key="1">
    <citation type="submission" date="2020-10" db="EMBL/GenBank/DDBJ databases">
        <authorList>
            <person name="Gilroy R."/>
        </authorList>
    </citation>
    <scope>NUCLEOTIDE SEQUENCE</scope>
    <source>
        <strain evidence="1">ChiGjej1B1-22543</strain>
    </source>
</reference>
<evidence type="ECO:0000313" key="2">
    <source>
        <dbReference type="Proteomes" id="UP000824070"/>
    </source>
</evidence>
<protein>
    <submittedName>
        <fullName evidence="1">DUF1292 domain-containing protein</fullName>
    </submittedName>
</protein>
<name>A0A9D1LP22_9FIRM</name>
<sequence>MIQITNDNDMVITDEDGNEQLAKILFYYHNDQRNADYYFLFKPETPDEVVVMASEDGNSLREVTEEEFEEAQEVFSAYEEDPLIEEARK</sequence>
<organism evidence="1 2">
    <name type="scientific">Candidatus Alloenteromonas pullicola</name>
    <dbReference type="NCBI Taxonomy" id="2840784"/>
    <lineage>
        <taxon>Bacteria</taxon>
        <taxon>Bacillati</taxon>
        <taxon>Bacillota</taxon>
        <taxon>Bacillota incertae sedis</taxon>
        <taxon>Candidatus Alloenteromonas</taxon>
    </lineage>
</organism>
<accession>A0A9D1LP22</accession>
<reference evidence="1" key="2">
    <citation type="journal article" date="2021" name="PeerJ">
        <title>Extensive microbial diversity within the chicken gut microbiome revealed by metagenomics and culture.</title>
        <authorList>
            <person name="Gilroy R."/>
            <person name="Ravi A."/>
            <person name="Getino M."/>
            <person name="Pursley I."/>
            <person name="Horton D.L."/>
            <person name="Alikhan N.F."/>
            <person name="Baker D."/>
            <person name="Gharbi K."/>
            <person name="Hall N."/>
            <person name="Watson M."/>
            <person name="Adriaenssens E.M."/>
            <person name="Foster-Nyarko E."/>
            <person name="Jarju S."/>
            <person name="Secka A."/>
            <person name="Antonio M."/>
            <person name="Oren A."/>
            <person name="Chaudhuri R.R."/>
            <person name="La Ragione R."/>
            <person name="Hildebrand F."/>
            <person name="Pallen M.J."/>
        </authorList>
    </citation>
    <scope>NUCLEOTIDE SEQUENCE</scope>
    <source>
        <strain evidence="1">ChiGjej1B1-22543</strain>
    </source>
</reference>
<dbReference type="Proteomes" id="UP000824070">
    <property type="component" value="Unassembled WGS sequence"/>
</dbReference>
<evidence type="ECO:0000313" key="1">
    <source>
        <dbReference type="EMBL" id="HIU45373.1"/>
    </source>
</evidence>
<comment type="caution">
    <text evidence="1">The sequence shown here is derived from an EMBL/GenBank/DDBJ whole genome shotgun (WGS) entry which is preliminary data.</text>
</comment>
<proteinExistence type="predicted"/>